<feature type="transmembrane region" description="Helical" evidence="1">
    <location>
        <begin position="159"/>
        <end position="179"/>
    </location>
</feature>
<dbReference type="EMBL" id="SMRU01000018">
    <property type="protein sequence ID" value="TDF93655.1"/>
    <property type="molecule type" value="Genomic_DNA"/>
</dbReference>
<feature type="transmembrane region" description="Helical" evidence="1">
    <location>
        <begin position="6"/>
        <end position="29"/>
    </location>
</feature>
<organism evidence="2 3">
    <name type="scientific">Arthrobacter terricola</name>
    <dbReference type="NCBI Taxonomy" id="2547396"/>
    <lineage>
        <taxon>Bacteria</taxon>
        <taxon>Bacillati</taxon>
        <taxon>Actinomycetota</taxon>
        <taxon>Actinomycetes</taxon>
        <taxon>Micrococcales</taxon>
        <taxon>Micrococcaceae</taxon>
        <taxon>Arthrobacter</taxon>
    </lineage>
</organism>
<evidence type="ECO:0000313" key="2">
    <source>
        <dbReference type="EMBL" id="TDF93655.1"/>
    </source>
</evidence>
<comment type="caution">
    <text evidence="2">The sequence shown here is derived from an EMBL/GenBank/DDBJ whole genome shotgun (WGS) entry which is preliminary data.</text>
</comment>
<feature type="transmembrane region" description="Helical" evidence="1">
    <location>
        <begin position="41"/>
        <end position="63"/>
    </location>
</feature>
<feature type="transmembrane region" description="Helical" evidence="1">
    <location>
        <begin position="191"/>
        <end position="208"/>
    </location>
</feature>
<keyword evidence="1" id="KW-0812">Transmembrane</keyword>
<evidence type="ECO:0000256" key="1">
    <source>
        <dbReference type="SAM" id="Phobius"/>
    </source>
</evidence>
<sequence length="270" mass="28816">MGSSTDWGLAISVFVAAIVEMVEALTIVLAMGMTRSWKSTLYGVGTALVALTGFTAVTGYALANWLPRSSLQLVIGVLLLIFGLQWLKKAILRSAGRKAMHDEARIYQNKVNAAAAAGDKVRFGLDWFSFVVSFKGTFLEGVEVVFIVITFGLNANNMPVAIMGAVAAVVVVLLAAIVIHAPLTKVPENTLKFGVGLLLTTFGTFWAVEGLGALTPSHTSLEWVMSDLVLLPILAGWVLLSAILVKILKVPADQVPVIEIIQPVSVREEA</sequence>
<dbReference type="AlphaFoldDB" id="A0A4R5KG31"/>
<proteinExistence type="predicted"/>
<dbReference type="RefSeq" id="WP_133205159.1">
    <property type="nucleotide sequence ID" value="NZ_SMRU01000018.1"/>
</dbReference>
<reference evidence="2 3" key="1">
    <citation type="submission" date="2019-03" db="EMBL/GenBank/DDBJ databases">
        <title>Whole genome sequence of Arthrobacter sp JH1-1.</title>
        <authorList>
            <person name="Trinh H.N."/>
        </authorList>
    </citation>
    <scope>NUCLEOTIDE SEQUENCE [LARGE SCALE GENOMIC DNA]</scope>
    <source>
        <strain evidence="2 3">JH1-1</strain>
    </source>
</reference>
<keyword evidence="1" id="KW-0472">Membrane</keyword>
<evidence type="ECO:0008006" key="4">
    <source>
        <dbReference type="Google" id="ProtNLM"/>
    </source>
</evidence>
<name>A0A4R5KG31_9MICC</name>
<feature type="transmembrane region" description="Helical" evidence="1">
    <location>
        <begin position="228"/>
        <end position="248"/>
    </location>
</feature>
<dbReference type="InterPro" id="IPR031594">
    <property type="entry name" value="OFeT_1"/>
</dbReference>
<keyword evidence="1" id="KW-1133">Transmembrane helix</keyword>
<dbReference type="Proteomes" id="UP000295511">
    <property type="component" value="Unassembled WGS sequence"/>
</dbReference>
<dbReference type="Pfam" id="PF16955">
    <property type="entry name" value="OFeT_1"/>
    <property type="match status" value="1"/>
</dbReference>
<gene>
    <name evidence="2" type="ORF">E1809_15595</name>
</gene>
<dbReference type="OrthoDB" id="571245at2"/>
<accession>A0A4R5KG31</accession>
<keyword evidence="3" id="KW-1185">Reference proteome</keyword>
<protein>
    <recommendedName>
        <fullName evidence="4">GDT1 family protein</fullName>
    </recommendedName>
</protein>
<feature type="transmembrane region" description="Helical" evidence="1">
    <location>
        <begin position="69"/>
        <end position="87"/>
    </location>
</feature>
<feature type="transmembrane region" description="Helical" evidence="1">
    <location>
        <begin position="127"/>
        <end position="153"/>
    </location>
</feature>
<evidence type="ECO:0000313" key="3">
    <source>
        <dbReference type="Proteomes" id="UP000295511"/>
    </source>
</evidence>